<evidence type="ECO:0000256" key="4">
    <source>
        <dbReference type="ARBA" id="ARBA00022679"/>
    </source>
</evidence>
<dbReference type="EMBL" id="HBIX01031041">
    <property type="protein sequence ID" value="CAE0727848.1"/>
    <property type="molecule type" value="Transcribed_RNA"/>
</dbReference>
<dbReference type="Pfam" id="PF02518">
    <property type="entry name" value="HATPase_c"/>
    <property type="match status" value="1"/>
</dbReference>
<dbReference type="CDD" id="cd00082">
    <property type="entry name" value="HisKA"/>
    <property type="match status" value="1"/>
</dbReference>
<protein>
    <recommendedName>
        <fullName evidence="2">histidine kinase</fullName>
        <ecNumber evidence="2">2.7.13.3</ecNumber>
    </recommendedName>
</protein>
<proteinExistence type="predicted"/>
<dbReference type="Pfam" id="PF00512">
    <property type="entry name" value="HisKA"/>
    <property type="match status" value="1"/>
</dbReference>
<dbReference type="PROSITE" id="PS50109">
    <property type="entry name" value="HIS_KIN"/>
    <property type="match status" value="1"/>
</dbReference>
<evidence type="ECO:0000313" key="11">
    <source>
        <dbReference type="EMBL" id="CAE0727848.1"/>
    </source>
</evidence>
<dbReference type="AlphaFoldDB" id="A0A7S4AUX8"/>
<feature type="region of interest" description="Disordered" evidence="7">
    <location>
        <begin position="705"/>
        <end position="753"/>
    </location>
</feature>
<feature type="compositionally biased region" description="Low complexity" evidence="7">
    <location>
        <begin position="628"/>
        <end position="639"/>
    </location>
</feature>
<dbReference type="SMART" id="SM00387">
    <property type="entry name" value="HATPase_c"/>
    <property type="match status" value="1"/>
</dbReference>
<dbReference type="InterPro" id="IPR005467">
    <property type="entry name" value="His_kinase_dom"/>
</dbReference>
<feature type="compositionally biased region" description="Low complexity" evidence="7">
    <location>
        <begin position="705"/>
        <end position="717"/>
    </location>
</feature>
<dbReference type="EC" id="2.7.13.3" evidence="2"/>
<dbReference type="InterPro" id="IPR036097">
    <property type="entry name" value="HisK_dim/P_sf"/>
</dbReference>
<feature type="compositionally biased region" description="Polar residues" evidence="7">
    <location>
        <begin position="642"/>
        <end position="656"/>
    </location>
</feature>
<dbReference type="SUPFAM" id="SSF55874">
    <property type="entry name" value="ATPase domain of HSP90 chaperone/DNA topoisomerase II/histidine kinase"/>
    <property type="match status" value="1"/>
</dbReference>
<evidence type="ECO:0000256" key="8">
    <source>
        <dbReference type="SAM" id="Phobius"/>
    </source>
</evidence>
<evidence type="ECO:0000259" key="10">
    <source>
        <dbReference type="PROSITE" id="PS50110"/>
    </source>
</evidence>
<evidence type="ECO:0000259" key="9">
    <source>
        <dbReference type="PROSITE" id="PS50109"/>
    </source>
</evidence>
<dbReference type="SUPFAM" id="SSF52172">
    <property type="entry name" value="CheY-like"/>
    <property type="match status" value="1"/>
</dbReference>
<feature type="transmembrane region" description="Helical" evidence="8">
    <location>
        <begin position="47"/>
        <end position="67"/>
    </location>
</feature>
<dbReference type="Gene3D" id="3.30.565.10">
    <property type="entry name" value="Histidine kinase-like ATPase, C-terminal domain"/>
    <property type="match status" value="1"/>
</dbReference>
<evidence type="ECO:0000256" key="5">
    <source>
        <dbReference type="ARBA" id="ARBA00022777"/>
    </source>
</evidence>
<dbReference type="InterPro" id="IPR004358">
    <property type="entry name" value="Sig_transdc_His_kin-like_C"/>
</dbReference>
<dbReference type="InterPro" id="IPR001789">
    <property type="entry name" value="Sig_transdc_resp-reg_receiver"/>
</dbReference>
<keyword evidence="8" id="KW-0472">Membrane</keyword>
<organism evidence="11">
    <name type="scientific">Pseudo-nitzschia australis</name>
    <dbReference type="NCBI Taxonomy" id="44445"/>
    <lineage>
        <taxon>Eukaryota</taxon>
        <taxon>Sar</taxon>
        <taxon>Stramenopiles</taxon>
        <taxon>Ochrophyta</taxon>
        <taxon>Bacillariophyta</taxon>
        <taxon>Bacillariophyceae</taxon>
        <taxon>Bacillariophycidae</taxon>
        <taxon>Bacillariales</taxon>
        <taxon>Bacillariaceae</taxon>
        <taxon>Pseudo-nitzschia</taxon>
    </lineage>
</organism>
<name>A0A7S4AUX8_9STRA</name>
<feature type="domain" description="Histidine kinase" evidence="9">
    <location>
        <begin position="477"/>
        <end position="845"/>
    </location>
</feature>
<reference evidence="11" key="1">
    <citation type="submission" date="2021-01" db="EMBL/GenBank/DDBJ databases">
        <authorList>
            <person name="Corre E."/>
            <person name="Pelletier E."/>
            <person name="Niang G."/>
            <person name="Scheremetjew M."/>
            <person name="Finn R."/>
            <person name="Kale V."/>
            <person name="Holt S."/>
            <person name="Cochrane G."/>
            <person name="Meng A."/>
            <person name="Brown T."/>
            <person name="Cohen L."/>
        </authorList>
    </citation>
    <scope>NUCLEOTIDE SEQUENCE</scope>
    <source>
        <strain evidence="11">10249 10 AB</strain>
    </source>
</reference>
<dbReference type="InterPro" id="IPR003661">
    <property type="entry name" value="HisK_dim/P_dom"/>
</dbReference>
<dbReference type="SUPFAM" id="SSF47384">
    <property type="entry name" value="Homodimeric domain of signal transducing histidine kinase"/>
    <property type="match status" value="1"/>
</dbReference>
<feature type="region of interest" description="Disordered" evidence="7">
    <location>
        <begin position="1"/>
        <end position="32"/>
    </location>
</feature>
<dbReference type="PANTHER" id="PTHR43047:SF66">
    <property type="entry name" value="HISKA"/>
    <property type="match status" value="1"/>
</dbReference>
<sequence length="1021" mass="112054">MTKDATKKSAATGSTGSGSKDGSNSDLHSSITPEEERVDKGVVYGRILFSVGLLVLIAALAVSLCFYETKRTANDAARANDQYEVVMNRALVSTERLLANRLEGANAMASLAAYAFPTAKEWPFVWVDSWWAVGSSVQVAGLKGGYSLAPIVAPDDQSQFEAFARDHLDGAYPDENAGASSFGFGIWCKNKTTPSADTRYHHTNGHPYSYDSENAFATPKFQHTKGNHRLLMMDVHGFPQQGKSIDDAYQCGQNRKERKALSLSNTINLDAPDNATAVDIVDDNNDDDDDDNYESCQALSDLTPPKDPLARTGPGAFVATCVFPAQNKTECVAMIFAKMNIYEVLDNTFPELVRGIDCVVETKPFRTTASYRMENGLAMYRGNTDTHDKTYQHMAKSIRLFEGTKVADTSISYDMTCYPTEEYYGAYRTETPVAAIAGAVLVVAGLCACFFLYDFWVRREFRSKKELLRAKRQFVRFVSHEVRTPLNSVCMALTLLQEEIAQALGCATVEEMEKMNSHGNVNGNGNGNDKAHLLREGAANASTTTDTDTVSKTQEIVGWFNLAKEVQVNAESSVEVLNDLLNYDKVESGSLSLELTAIPIWETIRHAVSEFRLPADSKDIKLTLNLPPSLSSSSSSSLPKTIVTTASTERNESAPTPTLRDRKVVGDSIRLVQVVRNLVSNAIKFTPAGKAVNINVHWRPAAAAAATTPTTTTTTTTQSTRIKESIRTKESSQAARRTVGEQQQHHHGSTRTFKLKTNEVVSVPQCGEIVLCVEDEGAGLSAEELSKLFGAGVQFNVNELQAGNGSGLGLFIAKGIIEQHEGTLVCHSAGRGCGTSFTVTLPLYGIPDPVPEHPEVDEEFQNTYRQNSLRVLVVDDARSNRKLLTRLLTKRDNHCDEAENGREAVDMVREAADRGEAPYDLILLDYEMPVMNGPTAATEIRDVFSRSAPFDANSNDRHRHHQHQHSFIVGVTGNFMDEDIQYFKRCGADAVLPKPFKVQDLENLCVEYHVTGSIANDTDEE</sequence>
<feature type="modified residue" description="4-aspartylphosphate" evidence="6">
    <location>
        <position position="925"/>
    </location>
</feature>
<keyword evidence="3 6" id="KW-0597">Phosphoprotein</keyword>
<keyword evidence="4" id="KW-0808">Transferase</keyword>
<evidence type="ECO:0000256" key="1">
    <source>
        <dbReference type="ARBA" id="ARBA00000085"/>
    </source>
</evidence>
<dbReference type="PROSITE" id="PS50110">
    <property type="entry name" value="RESPONSE_REGULATORY"/>
    <property type="match status" value="1"/>
</dbReference>
<dbReference type="GO" id="GO:0009927">
    <property type="term" value="F:histidine phosphotransfer kinase activity"/>
    <property type="evidence" value="ECO:0007669"/>
    <property type="project" value="TreeGrafter"/>
</dbReference>
<gene>
    <name evidence="11" type="ORF">PAUS00366_LOCUS20632</name>
</gene>
<dbReference type="Pfam" id="PF00072">
    <property type="entry name" value="Response_reg"/>
    <property type="match status" value="1"/>
</dbReference>
<dbReference type="SMART" id="SM00448">
    <property type="entry name" value="REC"/>
    <property type="match status" value="1"/>
</dbReference>
<dbReference type="GO" id="GO:0000155">
    <property type="term" value="F:phosphorelay sensor kinase activity"/>
    <property type="evidence" value="ECO:0007669"/>
    <property type="project" value="InterPro"/>
</dbReference>
<dbReference type="SMART" id="SM00388">
    <property type="entry name" value="HisKA"/>
    <property type="match status" value="1"/>
</dbReference>
<dbReference type="Gene3D" id="3.40.50.2300">
    <property type="match status" value="1"/>
</dbReference>
<dbReference type="CDD" id="cd17546">
    <property type="entry name" value="REC_hyHK_CKI1_RcsC-like"/>
    <property type="match status" value="1"/>
</dbReference>
<dbReference type="GO" id="GO:0005886">
    <property type="term" value="C:plasma membrane"/>
    <property type="evidence" value="ECO:0007669"/>
    <property type="project" value="TreeGrafter"/>
</dbReference>
<evidence type="ECO:0000256" key="2">
    <source>
        <dbReference type="ARBA" id="ARBA00012438"/>
    </source>
</evidence>
<keyword evidence="5" id="KW-0418">Kinase</keyword>
<dbReference type="Gene3D" id="1.10.287.130">
    <property type="match status" value="1"/>
</dbReference>
<comment type="catalytic activity">
    <reaction evidence="1">
        <text>ATP + protein L-histidine = ADP + protein N-phospho-L-histidine.</text>
        <dbReference type="EC" id="2.7.13.3"/>
    </reaction>
</comment>
<evidence type="ECO:0000256" key="3">
    <source>
        <dbReference type="ARBA" id="ARBA00022553"/>
    </source>
</evidence>
<evidence type="ECO:0000256" key="6">
    <source>
        <dbReference type="PROSITE-ProRule" id="PRU00169"/>
    </source>
</evidence>
<feature type="region of interest" description="Disordered" evidence="7">
    <location>
        <begin position="628"/>
        <end position="659"/>
    </location>
</feature>
<feature type="compositionally biased region" description="Low complexity" evidence="7">
    <location>
        <begin position="8"/>
        <end position="26"/>
    </location>
</feature>
<dbReference type="InterPro" id="IPR003594">
    <property type="entry name" value="HATPase_dom"/>
</dbReference>
<dbReference type="InterPro" id="IPR036890">
    <property type="entry name" value="HATPase_C_sf"/>
</dbReference>
<accession>A0A7S4AUX8</accession>
<feature type="transmembrane region" description="Helical" evidence="8">
    <location>
        <begin position="433"/>
        <end position="456"/>
    </location>
</feature>
<dbReference type="PANTHER" id="PTHR43047">
    <property type="entry name" value="TWO-COMPONENT HISTIDINE PROTEIN KINASE"/>
    <property type="match status" value="1"/>
</dbReference>
<dbReference type="InterPro" id="IPR011006">
    <property type="entry name" value="CheY-like_superfamily"/>
</dbReference>
<keyword evidence="8" id="KW-1133">Transmembrane helix</keyword>
<dbReference type="PRINTS" id="PR00344">
    <property type="entry name" value="BCTRLSENSOR"/>
</dbReference>
<keyword evidence="8" id="KW-0812">Transmembrane</keyword>
<feature type="compositionally biased region" description="Basic and acidic residues" evidence="7">
    <location>
        <begin position="721"/>
        <end position="730"/>
    </location>
</feature>
<feature type="domain" description="Response regulatory" evidence="10">
    <location>
        <begin position="870"/>
        <end position="1009"/>
    </location>
</feature>
<evidence type="ECO:0000256" key="7">
    <source>
        <dbReference type="SAM" id="MobiDB-lite"/>
    </source>
</evidence>